<dbReference type="KEGG" id="sis:LS215_0631"/>
<dbReference type="AlphaFoldDB" id="C3MM95"/>
<accession>C3MM95</accession>
<dbReference type="SUPFAM" id="SSF55729">
    <property type="entry name" value="Acyl-CoA N-acyltransferases (Nat)"/>
    <property type="match status" value="1"/>
</dbReference>
<protein>
    <submittedName>
        <fullName evidence="1">Uncharacterized protein</fullName>
    </submittedName>
</protein>
<reference evidence="1 2" key="1">
    <citation type="journal article" date="2009" name="Proc. Natl. Acad. Sci. U.S.A.">
        <title>Biogeography of the Sulfolobus islandicus pan-genome.</title>
        <authorList>
            <person name="Reno M.L."/>
            <person name="Held N.L."/>
            <person name="Fields C.J."/>
            <person name="Burke P.V."/>
            <person name="Whitaker R.J."/>
        </authorList>
    </citation>
    <scope>NUCLEOTIDE SEQUENCE [LARGE SCALE GENOMIC DNA]</scope>
    <source>
        <strain evidence="2">L.S.2.15 / Lassen #1</strain>
    </source>
</reference>
<dbReference type="HOGENOM" id="CLU_923228_0_0_2"/>
<organism evidence="1 2">
    <name type="scientific">Saccharolobus islandicus (strain L.S.2.15 / Lassen #1)</name>
    <name type="common">Sulfolobus islandicus</name>
    <dbReference type="NCBI Taxonomy" id="429572"/>
    <lineage>
        <taxon>Archaea</taxon>
        <taxon>Thermoproteota</taxon>
        <taxon>Thermoprotei</taxon>
        <taxon>Sulfolobales</taxon>
        <taxon>Sulfolobaceae</taxon>
        <taxon>Saccharolobus</taxon>
    </lineage>
</organism>
<sequence>MLDPDIIVPITKNKFQPYFFDDYPKIIVILEDGNIIGYMFTYFAYIRKIFKSIRIFYPFVSSVNLNYGEIIRKISNSHMVNLVPLLDNPYMHLVPNSFTRVELQRIVSYDLIPDKKARNLVRKAIANNLETQILSGDQITKDDIRDFLLVAKESLNRRGRTINVDNTLICKWYTTISSIPENKGVFVKVLDNSGKILGGNYVIISGKILYHYIAYNSIEGLKKEAGYLALDTIFKFARDNNLIVDFGLNPFEPFVEYKKHWGITRIEPAFNYIPIHYKIIFNLYKKLLKSTFIKKIIGFGN</sequence>
<name>C3MM95_SACI2</name>
<dbReference type="GeneID" id="7798798"/>
<gene>
    <name evidence="1" type="ordered locus">LS215_0631</name>
</gene>
<evidence type="ECO:0000313" key="2">
    <source>
        <dbReference type="Proteomes" id="UP000001747"/>
    </source>
</evidence>
<dbReference type="Proteomes" id="UP000001747">
    <property type="component" value="Chromosome"/>
</dbReference>
<proteinExistence type="predicted"/>
<dbReference type="EMBL" id="CP001399">
    <property type="protein sequence ID" value="ACP34718.1"/>
    <property type="molecule type" value="Genomic_DNA"/>
</dbReference>
<dbReference type="Gene3D" id="3.40.630.30">
    <property type="match status" value="1"/>
</dbReference>
<dbReference type="InterPro" id="IPR016181">
    <property type="entry name" value="Acyl_CoA_acyltransferase"/>
</dbReference>
<evidence type="ECO:0000313" key="1">
    <source>
        <dbReference type="EMBL" id="ACP34718.1"/>
    </source>
</evidence>
<dbReference type="RefSeq" id="WP_012713132.1">
    <property type="nucleotide sequence ID" value="NC_012589.1"/>
</dbReference>